<dbReference type="EMBL" id="CM023485">
    <property type="protein sequence ID" value="KAH6929463.1"/>
    <property type="molecule type" value="Genomic_DNA"/>
</dbReference>
<protein>
    <submittedName>
        <fullName evidence="1">Uncharacterized protein</fullName>
    </submittedName>
</protein>
<dbReference type="Proteomes" id="UP000821845">
    <property type="component" value="Chromosome 5"/>
</dbReference>
<keyword evidence="2" id="KW-1185">Reference proteome</keyword>
<comment type="caution">
    <text evidence="1">The sequence shown here is derived from an EMBL/GenBank/DDBJ whole genome shotgun (WGS) entry which is preliminary data.</text>
</comment>
<accession>A0ACB7S716</accession>
<sequence length="443" mass="48528">MQRERVREAAGAFMLLFHALFNAGLDAIPPATFLIAFAQTCVYLRLVSLPWSDVDEVCIGVSGVLFEGEWRRIFYGAIEHMDSLHLYYNMVSFVWKGINLEEKVGTVQFVWIIFLLTALTGVLIVTLYYLLGTYVDAVFYRHCGIGFSGVIFALKVLNNVRYPGQSRSIFGIHVALPSGFIVWLEPLLLQLITGNGSFVGHLAGALAGMVYLGVLRPIYSVVWLVLVEAPRNAMKSFCPCLTLLPYGAILLSVASLATNADYLPTSGPKLEAVDGPSWTYAQAIDKGRWHLLLVPVLRCSGTLHLAYTVATLLGLGCRLERGVGTARFLVDAAILAIATNVAFCLATQCVLPKDEVAGESPAEMRHTCFAGPTAILLAMKAFYGGGRWLRKYPLLFFAVPLPSIVGAIVEIDVLYLALPNLWVVSHVVGFLVGLMMYFLIPEP</sequence>
<reference evidence="1" key="1">
    <citation type="submission" date="2020-05" db="EMBL/GenBank/DDBJ databases">
        <title>Large-scale comparative analyses of tick genomes elucidate their genetic diversity and vector capacities.</title>
        <authorList>
            <person name="Jia N."/>
            <person name="Wang J."/>
            <person name="Shi W."/>
            <person name="Du L."/>
            <person name="Sun Y."/>
            <person name="Zhan W."/>
            <person name="Jiang J."/>
            <person name="Wang Q."/>
            <person name="Zhang B."/>
            <person name="Ji P."/>
            <person name="Sakyi L.B."/>
            <person name="Cui X."/>
            <person name="Yuan T."/>
            <person name="Jiang B."/>
            <person name="Yang W."/>
            <person name="Lam T.T.-Y."/>
            <person name="Chang Q."/>
            <person name="Ding S."/>
            <person name="Wang X."/>
            <person name="Zhu J."/>
            <person name="Ruan X."/>
            <person name="Zhao L."/>
            <person name="Wei J."/>
            <person name="Que T."/>
            <person name="Du C."/>
            <person name="Cheng J."/>
            <person name="Dai P."/>
            <person name="Han X."/>
            <person name="Huang E."/>
            <person name="Gao Y."/>
            <person name="Liu J."/>
            <person name="Shao H."/>
            <person name="Ye R."/>
            <person name="Li L."/>
            <person name="Wei W."/>
            <person name="Wang X."/>
            <person name="Wang C."/>
            <person name="Yang T."/>
            <person name="Huo Q."/>
            <person name="Li W."/>
            <person name="Guo W."/>
            <person name="Chen H."/>
            <person name="Zhou L."/>
            <person name="Ni X."/>
            <person name="Tian J."/>
            <person name="Zhou Y."/>
            <person name="Sheng Y."/>
            <person name="Liu T."/>
            <person name="Pan Y."/>
            <person name="Xia L."/>
            <person name="Li J."/>
            <person name="Zhao F."/>
            <person name="Cao W."/>
        </authorList>
    </citation>
    <scope>NUCLEOTIDE SEQUENCE</scope>
    <source>
        <strain evidence="1">Hyas-2018</strain>
    </source>
</reference>
<evidence type="ECO:0000313" key="2">
    <source>
        <dbReference type="Proteomes" id="UP000821845"/>
    </source>
</evidence>
<proteinExistence type="predicted"/>
<name>A0ACB7S716_HYAAI</name>
<organism evidence="1 2">
    <name type="scientific">Hyalomma asiaticum</name>
    <name type="common">Tick</name>
    <dbReference type="NCBI Taxonomy" id="266040"/>
    <lineage>
        <taxon>Eukaryota</taxon>
        <taxon>Metazoa</taxon>
        <taxon>Ecdysozoa</taxon>
        <taxon>Arthropoda</taxon>
        <taxon>Chelicerata</taxon>
        <taxon>Arachnida</taxon>
        <taxon>Acari</taxon>
        <taxon>Parasitiformes</taxon>
        <taxon>Ixodida</taxon>
        <taxon>Ixodoidea</taxon>
        <taxon>Ixodidae</taxon>
        <taxon>Hyalomminae</taxon>
        <taxon>Hyalomma</taxon>
    </lineage>
</organism>
<evidence type="ECO:0000313" key="1">
    <source>
        <dbReference type="EMBL" id="KAH6929463.1"/>
    </source>
</evidence>
<gene>
    <name evidence="1" type="ORF">HPB50_000280</name>
</gene>